<dbReference type="Proteomes" id="UP000600799">
    <property type="component" value="Unassembled WGS sequence"/>
</dbReference>
<dbReference type="PANTHER" id="PTHR21266:SF60">
    <property type="entry name" value="3-KETOSTEROID-9-ALPHA-MONOOXYGENASE, OXYGENASE COMPONENT"/>
    <property type="match status" value="1"/>
</dbReference>
<dbReference type="SUPFAM" id="SSF50022">
    <property type="entry name" value="ISP domain"/>
    <property type="match status" value="1"/>
</dbReference>
<dbReference type="RefSeq" id="WP_196274128.1">
    <property type="nucleotide sequence ID" value="NZ_JADQDC010000001.1"/>
</dbReference>
<dbReference type="SUPFAM" id="SSF55961">
    <property type="entry name" value="Bet v1-like"/>
    <property type="match status" value="1"/>
</dbReference>
<evidence type="ECO:0000256" key="5">
    <source>
        <dbReference type="ARBA" id="ARBA00023004"/>
    </source>
</evidence>
<keyword evidence="9" id="KW-1185">Reference proteome</keyword>
<dbReference type="PANTHER" id="PTHR21266">
    <property type="entry name" value="IRON-SULFUR DOMAIN CONTAINING PROTEIN"/>
    <property type="match status" value="1"/>
</dbReference>
<accession>A0ABS0HCX8</accession>
<evidence type="ECO:0000256" key="3">
    <source>
        <dbReference type="ARBA" id="ARBA00022723"/>
    </source>
</evidence>
<keyword evidence="2" id="KW-0001">2Fe-2S</keyword>
<sequence length="361" mass="40619">MATTADYGLGPNAYPRGWFMIAVAADVTPTPQAVHFFGKEMVLYRGKGSGRPILLDAYCPHMRVHIAKNTTSYIVRDGMQVEGDSIRCPAHGWRYNSKGQCDDIPYSTHGIPKSACLKSYTVEERAGCIFMWHDMEGGAPDFDLPALSEWDRTGEGWVRWTPDHLGTLPIHPQEILDNMSDIAHFAPVHGSTGTVYFENVYDGPIMRQRFGSGHRTLVDSDTLLETDTWYTGPGILLCRMEGKHPSLMMICNTPVKDGEVRVWFAVMAKTADNHQPTREEAAIARAYHESGLAAFAQDFELWQHKEPALSVLQIPDDGPFHKGRIWYRQFFHPRERAAEFQNRVNGSHITLRGKGEVMQVA</sequence>
<dbReference type="Pfam" id="PF19298">
    <property type="entry name" value="KshA_C"/>
    <property type="match status" value="1"/>
</dbReference>
<comment type="caution">
    <text evidence="8">The sequence shown here is derived from an EMBL/GenBank/DDBJ whole genome shotgun (WGS) entry which is preliminary data.</text>
</comment>
<dbReference type="InterPro" id="IPR045605">
    <property type="entry name" value="KshA-like_C"/>
</dbReference>
<dbReference type="InterPro" id="IPR050584">
    <property type="entry name" value="Cholesterol_7-desaturase"/>
</dbReference>
<evidence type="ECO:0000313" key="9">
    <source>
        <dbReference type="Proteomes" id="UP000600799"/>
    </source>
</evidence>
<dbReference type="PROSITE" id="PS51296">
    <property type="entry name" value="RIESKE"/>
    <property type="match status" value="1"/>
</dbReference>
<feature type="domain" description="Rieske" evidence="7">
    <location>
        <begin position="18"/>
        <end position="131"/>
    </location>
</feature>
<evidence type="ECO:0000256" key="6">
    <source>
        <dbReference type="ARBA" id="ARBA00023014"/>
    </source>
</evidence>
<name>A0ABS0HCX8_9SPHN</name>
<keyword evidence="6" id="KW-0411">Iron-sulfur</keyword>
<organism evidence="8 9">
    <name type="scientific">Novosphingobium jiangmenense</name>
    <dbReference type="NCBI Taxonomy" id="2791981"/>
    <lineage>
        <taxon>Bacteria</taxon>
        <taxon>Pseudomonadati</taxon>
        <taxon>Pseudomonadota</taxon>
        <taxon>Alphaproteobacteria</taxon>
        <taxon>Sphingomonadales</taxon>
        <taxon>Sphingomonadaceae</taxon>
        <taxon>Novosphingobium</taxon>
    </lineage>
</organism>
<comment type="cofactor">
    <cofactor evidence="1">
        <name>Fe cation</name>
        <dbReference type="ChEBI" id="CHEBI:24875"/>
    </cofactor>
</comment>
<evidence type="ECO:0000259" key="7">
    <source>
        <dbReference type="PROSITE" id="PS51296"/>
    </source>
</evidence>
<reference evidence="8 9" key="1">
    <citation type="submission" date="2020-11" db="EMBL/GenBank/DDBJ databases">
        <title>The genome sequence of Novosphingobium sp. 1Y9A.</title>
        <authorList>
            <person name="Liu Y."/>
        </authorList>
    </citation>
    <scope>NUCLEOTIDE SEQUENCE [LARGE SCALE GENOMIC DNA]</scope>
    <source>
        <strain evidence="8 9">1Y9A</strain>
    </source>
</reference>
<dbReference type="Gene3D" id="3.90.380.10">
    <property type="entry name" value="Naphthalene 1,2-dioxygenase Alpha Subunit, Chain A, domain 1"/>
    <property type="match status" value="1"/>
</dbReference>
<evidence type="ECO:0000256" key="2">
    <source>
        <dbReference type="ARBA" id="ARBA00022714"/>
    </source>
</evidence>
<keyword evidence="3" id="KW-0479">Metal-binding</keyword>
<keyword evidence="5" id="KW-0408">Iron</keyword>
<dbReference type="Gene3D" id="2.102.10.10">
    <property type="entry name" value="Rieske [2Fe-2S] iron-sulphur domain"/>
    <property type="match status" value="1"/>
</dbReference>
<proteinExistence type="predicted"/>
<keyword evidence="4" id="KW-0560">Oxidoreductase</keyword>
<dbReference type="InterPro" id="IPR017941">
    <property type="entry name" value="Rieske_2Fe-2S"/>
</dbReference>
<protein>
    <submittedName>
        <fullName evidence="8">Rieske 2Fe-2S domain-containing protein</fullName>
    </submittedName>
</protein>
<evidence type="ECO:0000256" key="1">
    <source>
        <dbReference type="ARBA" id="ARBA00001962"/>
    </source>
</evidence>
<gene>
    <name evidence="8" type="ORF">I2488_02010</name>
</gene>
<evidence type="ECO:0000256" key="4">
    <source>
        <dbReference type="ARBA" id="ARBA00023002"/>
    </source>
</evidence>
<dbReference type="EMBL" id="JADQDC010000001">
    <property type="protein sequence ID" value="MBF9149769.1"/>
    <property type="molecule type" value="Genomic_DNA"/>
</dbReference>
<dbReference type="Pfam" id="PF00355">
    <property type="entry name" value="Rieske"/>
    <property type="match status" value="1"/>
</dbReference>
<evidence type="ECO:0000313" key="8">
    <source>
        <dbReference type="EMBL" id="MBF9149769.1"/>
    </source>
</evidence>
<dbReference type="InterPro" id="IPR036922">
    <property type="entry name" value="Rieske_2Fe-2S_sf"/>
</dbReference>